<dbReference type="Pfam" id="PF11154">
    <property type="entry name" value="DUF2934"/>
    <property type="match status" value="1"/>
</dbReference>
<dbReference type="OrthoDB" id="9811127at2"/>
<name>A0A4Y9M924_9BRAD</name>
<keyword evidence="3" id="KW-1185">Reference proteome</keyword>
<evidence type="ECO:0000313" key="2">
    <source>
        <dbReference type="EMBL" id="TFV51493.1"/>
    </source>
</evidence>
<organism evidence="2 3">
    <name type="scientific">Bradyrhizobium niftali</name>
    <dbReference type="NCBI Taxonomy" id="2560055"/>
    <lineage>
        <taxon>Bacteria</taxon>
        <taxon>Pseudomonadati</taxon>
        <taxon>Pseudomonadota</taxon>
        <taxon>Alphaproteobacteria</taxon>
        <taxon>Hyphomicrobiales</taxon>
        <taxon>Nitrobacteraceae</taxon>
        <taxon>Bradyrhizobium</taxon>
    </lineage>
</organism>
<dbReference type="AlphaFoldDB" id="A0A4Y9M924"/>
<reference evidence="2 3" key="1">
    <citation type="submission" date="2019-03" db="EMBL/GenBank/DDBJ databases">
        <title>Bradyrhizobium diversity isolated from nodules of Chamaecrista fasciculata.</title>
        <authorList>
            <person name="Klepa M.S."/>
            <person name="Urquiaga M.O."/>
            <person name="Hungria M."/>
            <person name="Delamuta J.R."/>
        </authorList>
    </citation>
    <scope>NUCLEOTIDE SEQUENCE [LARGE SCALE GENOMIC DNA]</scope>
    <source>
        <strain evidence="2 3">CNPSo 3448</strain>
    </source>
</reference>
<dbReference type="EMBL" id="SPQT01000001">
    <property type="protein sequence ID" value="TFV51493.1"/>
    <property type="molecule type" value="Genomic_DNA"/>
</dbReference>
<feature type="region of interest" description="Disordered" evidence="1">
    <location>
        <begin position="35"/>
        <end position="71"/>
    </location>
</feature>
<proteinExistence type="predicted"/>
<feature type="compositionally biased region" description="Polar residues" evidence="1">
    <location>
        <begin position="57"/>
        <end position="71"/>
    </location>
</feature>
<accession>A0A4Y9M924</accession>
<evidence type="ECO:0000256" key="1">
    <source>
        <dbReference type="SAM" id="MobiDB-lite"/>
    </source>
</evidence>
<protein>
    <submittedName>
        <fullName evidence="2">DUF2934 domain-containing protein</fullName>
    </submittedName>
</protein>
<dbReference type="Proteomes" id="UP000297966">
    <property type="component" value="Unassembled WGS sequence"/>
</dbReference>
<comment type="caution">
    <text evidence="2">The sequence shown here is derived from an EMBL/GenBank/DDBJ whole genome shotgun (WGS) entry which is preliminary data.</text>
</comment>
<dbReference type="InterPro" id="IPR021327">
    <property type="entry name" value="DUF2934"/>
</dbReference>
<evidence type="ECO:0000313" key="3">
    <source>
        <dbReference type="Proteomes" id="UP000297966"/>
    </source>
</evidence>
<gene>
    <name evidence="2" type="ORF">E4K65_04715</name>
</gene>
<sequence length="71" mass="8186">MRIRACEVWRAAGKPSGDVDRFWYAAEKQLLTVRSQPDDLPPGMTDNLPVRDRSRRVTTTPRAFEQRTVNV</sequence>